<protein>
    <submittedName>
        <fullName evidence="1">Protein white</fullName>
    </submittedName>
</protein>
<organism evidence="1">
    <name type="scientific">Rhizophora mucronata</name>
    <name type="common">Asiatic mangrove</name>
    <dbReference type="NCBI Taxonomy" id="61149"/>
    <lineage>
        <taxon>Eukaryota</taxon>
        <taxon>Viridiplantae</taxon>
        <taxon>Streptophyta</taxon>
        <taxon>Embryophyta</taxon>
        <taxon>Tracheophyta</taxon>
        <taxon>Spermatophyta</taxon>
        <taxon>Magnoliopsida</taxon>
        <taxon>eudicotyledons</taxon>
        <taxon>Gunneridae</taxon>
        <taxon>Pentapetalae</taxon>
        <taxon>rosids</taxon>
        <taxon>fabids</taxon>
        <taxon>Malpighiales</taxon>
        <taxon>Rhizophoraceae</taxon>
        <taxon>Rhizophora</taxon>
    </lineage>
</organism>
<name>A0A2P2ILJ9_RHIMU</name>
<dbReference type="AlphaFoldDB" id="A0A2P2ILJ9"/>
<dbReference type="EMBL" id="GGEC01001572">
    <property type="protein sequence ID" value="MBW82055.1"/>
    <property type="molecule type" value="Transcribed_RNA"/>
</dbReference>
<evidence type="ECO:0000313" key="1">
    <source>
        <dbReference type="EMBL" id="MBW82055.1"/>
    </source>
</evidence>
<sequence length="73" mass="7887">MSVIIVNIILHFFHSSHRLSTAGYQICLHCLAGTSASGPASASGTRTLIGTKHSIFLPILSSWLLALKKLREI</sequence>
<reference evidence="1" key="1">
    <citation type="submission" date="2018-02" db="EMBL/GenBank/DDBJ databases">
        <title>Rhizophora mucronata_Transcriptome.</title>
        <authorList>
            <person name="Meera S.P."/>
            <person name="Sreeshan A."/>
            <person name="Augustine A."/>
        </authorList>
    </citation>
    <scope>NUCLEOTIDE SEQUENCE</scope>
    <source>
        <tissue evidence="1">Leaf</tissue>
    </source>
</reference>
<proteinExistence type="predicted"/>
<accession>A0A2P2ILJ9</accession>